<feature type="binding site" evidence="11">
    <location>
        <position position="221"/>
    </location>
    <ligand>
        <name>Ca(2+)</name>
        <dbReference type="ChEBI" id="CHEBI:29108"/>
        <label>2</label>
    </ligand>
</feature>
<keyword evidence="3 11" id="KW-0349">Heme</keyword>
<dbReference type="InterPro" id="IPR019793">
    <property type="entry name" value="Peroxidases_heam-ligand_BS"/>
</dbReference>
<evidence type="ECO:0000256" key="8">
    <source>
        <dbReference type="ARBA" id="ARBA00023157"/>
    </source>
</evidence>
<dbReference type="Gene3D" id="1.10.420.10">
    <property type="entry name" value="Peroxidase, domain 2"/>
    <property type="match status" value="1"/>
</dbReference>
<feature type="active site" description="Proton acceptor" evidence="10">
    <location>
        <position position="72"/>
    </location>
</feature>
<dbReference type="PRINTS" id="PR00462">
    <property type="entry name" value="LIGNINASE"/>
</dbReference>
<dbReference type="OrthoDB" id="2144714at2759"/>
<organism evidence="16 17">
    <name type="scientific">Sphaerobolus stellatus (strain SS14)</name>
    <dbReference type="NCBI Taxonomy" id="990650"/>
    <lineage>
        <taxon>Eukaryota</taxon>
        <taxon>Fungi</taxon>
        <taxon>Dikarya</taxon>
        <taxon>Basidiomycota</taxon>
        <taxon>Agaricomycotina</taxon>
        <taxon>Agaricomycetes</taxon>
        <taxon>Phallomycetidae</taxon>
        <taxon>Geastrales</taxon>
        <taxon>Sphaerobolaceae</taxon>
        <taxon>Sphaerobolus</taxon>
    </lineage>
</organism>
<dbReference type="GO" id="GO:0000302">
    <property type="term" value="P:response to reactive oxygen species"/>
    <property type="evidence" value="ECO:0007669"/>
    <property type="project" value="TreeGrafter"/>
</dbReference>
<keyword evidence="11 14" id="KW-0106">Calcium</keyword>
<evidence type="ECO:0000256" key="12">
    <source>
        <dbReference type="PIRSR" id="PIRSR601621-3"/>
    </source>
</evidence>
<dbReference type="AlphaFoldDB" id="A0A0C9UIR2"/>
<feature type="site" description="Transition state stabilizer" evidence="12">
    <location>
        <position position="68"/>
    </location>
</feature>
<feature type="binding site" evidence="11">
    <location>
        <position position="202"/>
    </location>
    <ligand>
        <name>Ca(2+)</name>
        <dbReference type="ChEBI" id="CHEBI:29108"/>
        <label>2</label>
    </ligand>
</feature>
<evidence type="ECO:0000256" key="5">
    <source>
        <dbReference type="ARBA" id="ARBA00022729"/>
    </source>
</evidence>
<dbReference type="InterPro" id="IPR019794">
    <property type="entry name" value="Peroxidases_AS"/>
</dbReference>
<dbReference type="GO" id="GO:0046872">
    <property type="term" value="F:metal ion binding"/>
    <property type="evidence" value="ECO:0007669"/>
    <property type="project" value="UniProtKB-UniRule"/>
</dbReference>
<feature type="domain" description="Plant heme peroxidase family profile" evidence="15">
    <location>
        <begin position="62"/>
        <end position="314"/>
    </location>
</feature>
<comment type="cofactor">
    <cofactor evidence="11">
        <name>heme b</name>
        <dbReference type="ChEBI" id="CHEBI:60344"/>
    </cofactor>
    <text evidence="11">Binds 1 heme b (iron(II)-protoporphyrin IX) group per subunit.</text>
</comment>
<evidence type="ECO:0000256" key="1">
    <source>
        <dbReference type="ARBA" id="ARBA00006089"/>
    </source>
</evidence>
<feature type="binding site" evidence="11">
    <location>
        <position position="226"/>
    </location>
    <ligand>
        <name>Ca(2+)</name>
        <dbReference type="ChEBI" id="CHEBI:29108"/>
        <label>2</label>
    </ligand>
</feature>
<dbReference type="PANTHER" id="PTHR31356:SF66">
    <property type="entry name" value="CATALASE-PEROXIDASE"/>
    <property type="match status" value="1"/>
</dbReference>
<protein>
    <recommendedName>
        <fullName evidence="14">Peroxidase</fullName>
        <ecNumber evidence="14">1.11.1.-</ecNumber>
    </recommendedName>
</protein>
<dbReference type="HOGENOM" id="CLU_041038_0_1_1"/>
<proteinExistence type="inferred from homology"/>
<dbReference type="EC" id="1.11.1.-" evidence="14"/>
<feature type="binding site" evidence="11">
    <location>
        <position position="93"/>
    </location>
    <ligand>
        <name>Ca(2+)</name>
        <dbReference type="ChEBI" id="CHEBI:29108"/>
        <label>1</label>
    </ligand>
</feature>
<evidence type="ECO:0000259" key="15">
    <source>
        <dbReference type="PROSITE" id="PS50873"/>
    </source>
</evidence>
<dbReference type="GO" id="GO:0042744">
    <property type="term" value="P:hydrogen peroxide catabolic process"/>
    <property type="evidence" value="ECO:0007669"/>
    <property type="project" value="TreeGrafter"/>
</dbReference>
<keyword evidence="6 14" id="KW-0560">Oxidoreductase</keyword>
<dbReference type="PROSITE" id="PS00436">
    <property type="entry name" value="PEROXIDASE_2"/>
    <property type="match status" value="1"/>
</dbReference>
<dbReference type="GO" id="GO:0004601">
    <property type="term" value="F:peroxidase activity"/>
    <property type="evidence" value="ECO:0007669"/>
    <property type="project" value="UniProtKB-KW"/>
</dbReference>
<feature type="signal peptide" evidence="14">
    <location>
        <begin position="1"/>
        <end position="22"/>
    </location>
</feature>
<accession>A0A0C9UIR2</accession>
<dbReference type="InterPro" id="IPR044831">
    <property type="entry name" value="Ccp1-like"/>
</dbReference>
<keyword evidence="2 14" id="KW-0575">Peroxidase</keyword>
<gene>
    <name evidence="16" type="ORF">M422DRAFT_189314</name>
</gene>
<dbReference type="GO" id="GO:0034599">
    <property type="term" value="P:cellular response to oxidative stress"/>
    <property type="evidence" value="ECO:0007669"/>
    <property type="project" value="InterPro"/>
</dbReference>
<dbReference type="PANTHER" id="PTHR31356">
    <property type="entry name" value="THYLAKOID LUMENAL 29 KDA PROTEIN, CHLOROPLASTIC-RELATED"/>
    <property type="match status" value="1"/>
</dbReference>
<evidence type="ECO:0000313" key="17">
    <source>
        <dbReference type="Proteomes" id="UP000054279"/>
    </source>
</evidence>
<sequence>MAVLLFHLLLLLYLRVPVRVIATALCPDGTSAPNGSQQCCPFVELLADIQQNLTGTTSCTDLAKNVLRLAFHDAMGASDSLTSQGQFGGGGADGSILVFPQETTYAANEGFNLTVFLLQPFLERNPSVSPGDFLQFAAAVGLATCPGAPQVNFLAGRPSPTAAAPDQLIPEPTDSVTTILNRFNDAGGFAPAEVIALMAAHSIAEDYHWEVVNLRTPFDSTPDVFDTQFYLDVLLNGTVAPNVTDPTMFSASPFNGELRLLSDAALARDNRTACTWQGFVNEQTSMQQAFGAAWAKMSVVGQSVQALVDCSSLVPTPPPLSSTQNSATFMGGTTPSNVQQAPACTSAFPTISTTSAMFTPIIRP</sequence>
<name>A0A0C9UIR2_SPHS4</name>
<feature type="disulfide bond" evidence="13">
    <location>
        <begin position="39"/>
        <end position="310"/>
    </location>
</feature>
<dbReference type="PROSITE" id="PS00435">
    <property type="entry name" value="PEROXIDASE_1"/>
    <property type="match status" value="1"/>
</dbReference>
<dbReference type="InterPro" id="IPR001621">
    <property type="entry name" value="Ligninase"/>
</dbReference>
<dbReference type="SUPFAM" id="SSF48113">
    <property type="entry name" value="Heme-dependent peroxidases"/>
    <property type="match status" value="1"/>
</dbReference>
<dbReference type="Gene3D" id="1.10.520.10">
    <property type="match status" value="1"/>
</dbReference>
<comment type="similarity">
    <text evidence="1 14">Belongs to the peroxidase family. Ligninase subfamily.</text>
</comment>
<feature type="binding site" evidence="11">
    <location>
        <position position="95"/>
    </location>
    <ligand>
        <name>Ca(2+)</name>
        <dbReference type="ChEBI" id="CHEBI:29108"/>
        <label>1</label>
    </ligand>
</feature>
<feature type="binding site" evidence="11">
    <location>
        <position position="219"/>
    </location>
    <ligand>
        <name>Ca(2+)</name>
        <dbReference type="ChEBI" id="CHEBI:29108"/>
        <label>2</label>
    </ligand>
</feature>
<evidence type="ECO:0000256" key="10">
    <source>
        <dbReference type="PIRSR" id="PIRSR601621-1"/>
    </source>
</evidence>
<dbReference type="GO" id="GO:0020037">
    <property type="term" value="F:heme binding"/>
    <property type="evidence" value="ECO:0007669"/>
    <property type="project" value="UniProtKB-UniRule"/>
</dbReference>
<feature type="binding site" evidence="11">
    <location>
        <position position="73"/>
    </location>
    <ligand>
        <name>Ca(2+)</name>
        <dbReference type="ChEBI" id="CHEBI:29108"/>
        <label>1</label>
    </ligand>
</feature>
<evidence type="ECO:0000256" key="13">
    <source>
        <dbReference type="PIRSR" id="PIRSR601621-4"/>
    </source>
</evidence>
<dbReference type="InterPro" id="IPR010255">
    <property type="entry name" value="Haem_peroxidase_sf"/>
</dbReference>
<feature type="disulfide bond" evidence="13">
    <location>
        <begin position="59"/>
        <end position="145"/>
    </location>
</feature>
<comment type="cofactor">
    <cofactor evidence="11 14">
        <name>Ca(2+)</name>
        <dbReference type="ChEBI" id="CHEBI:29108"/>
    </cofactor>
    <text evidence="11 14">Binds 2 calcium ions per subunit.</text>
</comment>
<dbReference type="Pfam" id="PF00141">
    <property type="entry name" value="peroxidase"/>
    <property type="match status" value="1"/>
</dbReference>
<evidence type="ECO:0000256" key="2">
    <source>
        <dbReference type="ARBA" id="ARBA00022559"/>
    </source>
</evidence>
<feature type="chain" id="PRO_5006986365" description="Peroxidase" evidence="14">
    <location>
        <begin position="23"/>
        <end position="364"/>
    </location>
</feature>
<feature type="binding site" evidence="11">
    <location>
        <position position="91"/>
    </location>
    <ligand>
        <name>Ca(2+)</name>
        <dbReference type="ChEBI" id="CHEBI:29108"/>
        <label>1</label>
    </ligand>
</feature>
<evidence type="ECO:0000256" key="9">
    <source>
        <dbReference type="ARBA" id="ARBA00023180"/>
    </source>
</evidence>
<evidence type="ECO:0000256" key="3">
    <source>
        <dbReference type="ARBA" id="ARBA00022617"/>
    </source>
</evidence>
<keyword evidence="9" id="KW-0325">Glycoprotein</keyword>
<evidence type="ECO:0000256" key="6">
    <source>
        <dbReference type="ARBA" id="ARBA00023002"/>
    </source>
</evidence>
<keyword evidence="8 13" id="KW-1015">Disulfide bond</keyword>
<evidence type="ECO:0000256" key="4">
    <source>
        <dbReference type="ARBA" id="ARBA00022723"/>
    </source>
</evidence>
<evidence type="ECO:0000256" key="11">
    <source>
        <dbReference type="PIRSR" id="PIRSR601621-2"/>
    </source>
</evidence>
<dbReference type="Proteomes" id="UP000054279">
    <property type="component" value="Unassembled WGS sequence"/>
</dbReference>
<dbReference type="PRINTS" id="PR00458">
    <property type="entry name" value="PEROXIDASE"/>
</dbReference>
<dbReference type="InterPro" id="IPR002016">
    <property type="entry name" value="Haem_peroxidase"/>
</dbReference>
<evidence type="ECO:0000313" key="16">
    <source>
        <dbReference type="EMBL" id="KIJ28812.1"/>
    </source>
</evidence>
<evidence type="ECO:0000256" key="14">
    <source>
        <dbReference type="RuleBase" id="RU363051"/>
    </source>
</evidence>
<keyword evidence="17" id="KW-1185">Reference proteome</keyword>
<dbReference type="InterPro" id="IPR024589">
    <property type="entry name" value="Ligninase_C"/>
</dbReference>
<keyword evidence="5 14" id="KW-0732">Signal</keyword>
<feature type="binding site" description="axial binding residue" evidence="11">
    <location>
        <position position="201"/>
    </location>
    <ligand>
        <name>heme b</name>
        <dbReference type="ChEBI" id="CHEBI:60344"/>
    </ligand>
    <ligandPart>
        <name>Fe</name>
        <dbReference type="ChEBI" id="CHEBI:18248"/>
    </ligandPart>
</feature>
<evidence type="ECO:0000256" key="7">
    <source>
        <dbReference type="ARBA" id="ARBA00023004"/>
    </source>
</evidence>
<keyword evidence="4 11" id="KW-0479">Metal-binding</keyword>
<keyword evidence="7 11" id="KW-0408">Iron</keyword>
<dbReference type="EMBL" id="KN837297">
    <property type="protein sequence ID" value="KIJ28812.1"/>
    <property type="molecule type" value="Genomic_DNA"/>
</dbReference>
<feature type="disulfide bond" evidence="13">
    <location>
        <begin position="26"/>
        <end position="40"/>
    </location>
</feature>
<reference evidence="16 17" key="1">
    <citation type="submission" date="2014-06" db="EMBL/GenBank/DDBJ databases">
        <title>Evolutionary Origins and Diversification of the Mycorrhizal Mutualists.</title>
        <authorList>
            <consortium name="DOE Joint Genome Institute"/>
            <consortium name="Mycorrhizal Genomics Consortium"/>
            <person name="Kohler A."/>
            <person name="Kuo A."/>
            <person name="Nagy L.G."/>
            <person name="Floudas D."/>
            <person name="Copeland A."/>
            <person name="Barry K.W."/>
            <person name="Cichocki N."/>
            <person name="Veneault-Fourrey C."/>
            <person name="LaButti K."/>
            <person name="Lindquist E.A."/>
            <person name="Lipzen A."/>
            <person name="Lundell T."/>
            <person name="Morin E."/>
            <person name="Murat C."/>
            <person name="Riley R."/>
            <person name="Ohm R."/>
            <person name="Sun H."/>
            <person name="Tunlid A."/>
            <person name="Henrissat B."/>
            <person name="Grigoriev I.V."/>
            <person name="Hibbett D.S."/>
            <person name="Martin F."/>
        </authorList>
    </citation>
    <scope>NUCLEOTIDE SEQUENCE [LARGE SCALE GENOMIC DNA]</scope>
    <source>
        <strain evidence="16 17">SS14</strain>
    </source>
</reference>
<dbReference type="PROSITE" id="PS50873">
    <property type="entry name" value="PEROXIDASE_4"/>
    <property type="match status" value="1"/>
</dbReference>
<dbReference type="Pfam" id="PF11895">
    <property type="entry name" value="Peroxidase_ext"/>
    <property type="match status" value="1"/>
</dbReference>